<comment type="caution">
    <text evidence="2">The sequence shown here is derived from an EMBL/GenBank/DDBJ whole genome shotgun (WGS) entry which is preliminary data.</text>
</comment>
<feature type="region of interest" description="Disordered" evidence="1">
    <location>
        <begin position="1"/>
        <end position="31"/>
    </location>
</feature>
<gene>
    <name evidence="2" type="ORF">KXQ929_LOCUS41721</name>
</gene>
<dbReference type="Proteomes" id="UP000663868">
    <property type="component" value="Unassembled WGS sequence"/>
</dbReference>
<evidence type="ECO:0000256" key="1">
    <source>
        <dbReference type="SAM" id="MobiDB-lite"/>
    </source>
</evidence>
<dbReference type="EMBL" id="CAJOBB010009596">
    <property type="protein sequence ID" value="CAF4230766.1"/>
    <property type="molecule type" value="Genomic_DNA"/>
</dbReference>
<evidence type="ECO:0000313" key="2">
    <source>
        <dbReference type="EMBL" id="CAF4230766.1"/>
    </source>
</evidence>
<name>A0A820DEK0_9BILA</name>
<evidence type="ECO:0000313" key="3">
    <source>
        <dbReference type="Proteomes" id="UP000663868"/>
    </source>
</evidence>
<reference evidence="2" key="1">
    <citation type="submission" date="2021-02" db="EMBL/GenBank/DDBJ databases">
        <authorList>
            <person name="Nowell W R."/>
        </authorList>
    </citation>
    <scope>NUCLEOTIDE SEQUENCE</scope>
</reference>
<sequence>MMSRNQIGVCDPESESVTSNSQQTSTDRSTL</sequence>
<organism evidence="2 3">
    <name type="scientific">Adineta steineri</name>
    <dbReference type="NCBI Taxonomy" id="433720"/>
    <lineage>
        <taxon>Eukaryota</taxon>
        <taxon>Metazoa</taxon>
        <taxon>Spiralia</taxon>
        <taxon>Gnathifera</taxon>
        <taxon>Rotifera</taxon>
        <taxon>Eurotatoria</taxon>
        <taxon>Bdelloidea</taxon>
        <taxon>Adinetida</taxon>
        <taxon>Adinetidae</taxon>
        <taxon>Adineta</taxon>
    </lineage>
</organism>
<dbReference type="AlphaFoldDB" id="A0A820DEK0"/>
<proteinExistence type="predicted"/>
<feature type="non-terminal residue" evidence="2">
    <location>
        <position position="1"/>
    </location>
</feature>
<accession>A0A820DEK0</accession>
<protein>
    <submittedName>
        <fullName evidence="2">Uncharacterized protein</fullName>
    </submittedName>
</protein>
<feature type="compositionally biased region" description="Polar residues" evidence="1">
    <location>
        <begin position="15"/>
        <end position="31"/>
    </location>
</feature>